<keyword evidence="3" id="KW-1185">Reference proteome</keyword>
<feature type="compositionally biased region" description="Basic and acidic residues" evidence="1">
    <location>
        <begin position="328"/>
        <end position="338"/>
    </location>
</feature>
<comment type="caution">
    <text evidence="2">The sequence shown here is derived from an EMBL/GenBank/DDBJ whole genome shotgun (WGS) entry which is preliminary data.</text>
</comment>
<feature type="compositionally biased region" description="Basic residues" evidence="1">
    <location>
        <begin position="339"/>
        <end position="348"/>
    </location>
</feature>
<sequence length="348" mass="38736">MLFTASTVKDSLENVEFFVAANLASGVDHMVVFLDAPEARGQGEVAAALDAHPHVTCVPTRRADWWAGDRPQSLNMRQRINANWTRSVLEPFDWAEWLFHVDGDEVACLDRDALDAVPAGVDSVWLPPWEAVSEWDRSGRPTRFKRLLEDGDLNLLHVLGAVDEPSNQSYFHGHVMGKSGVRPGSGLGLTLHVPVTADGERPERHEDPRLCVLHYDAPSGEEFVRKWTALAKAGPTRYRTSRQPSARALKRLVSSDLPPETRDKYLRRIYDLTTRDDVELLGDLRLLADRDPLAAGGTPADFPAGAREALAERVTALSAGPKAGYFVEDPRPGNDRQSRWRKRLSPRD</sequence>
<evidence type="ECO:0000313" key="3">
    <source>
        <dbReference type="Proteomes" id="UP000780875"/>
    </source>
</evidence>
<proteinExistence type="predicted"/>
<accession>A0ABS7U8W2</accession>
<reference evidence="2 3" key="1">
    <citation type="submission" date="2021-09" db="EMBL/GenBank/DDBJ databases">
        <title>Whole genome sequence of Nocardioides sp. GBK3QG-3.</title>
        <authorList>
            <person name="Tuo L."/>
        </authorList>
    </citation>
    <scope>NUCLEOTIDE SEQUENCE [LARGE SCALE GENOMIC DNA]</scope>
    <source>
        <strain evidence="2 3">GBK3QG-3</strain>
    </source>
</reference>
<dbReference type="RefSeq" id="WP_224121657.1">
    <property type="nucleotide sequence ID" value="NZ_JAIQZJ010000001.1"/>
</dbReference>
<feature type="region of interest" description="Disordered" evidence="1">
    <location>
        <begin position="321"/>
        <end position="348"/>
    </location>
</feature>
<protein>
    <submittedName>
        <fullName evidence="2">Glycosyltransferase family 2 protein</fullName>
    </submittedName>
</protein>
<dbReference type="Proteomes" id="UP000780875">
    <property type="component" value="Unassembled WGS sequence"/>
</dbReference>
<dbReference type="Pfam" id="PF13704">
    <property type="entry name" value="Glyco_tranf_2_4"/>
    <property type="match status" value="1"/>
</dbReference>
<gene>
    <name evidence="2" type="ORF">K8U61_03925</name>
</gene>
<dbReference type="EMBL" id="JAIQZJ010000001">
    <property type="protein sequence ID" value="MBZ5737302.1"/>
    <property type="molecule type" value="Genomic_DNA"/>
</dbReference>
<evidence type="ECO:0000313" key="2">
    <source>
        <dbReference type="EMBL" id="MBZ5737302.1"/>
    </source>
</evidence>
<name>A0ABS7U8W2_9ACTN</name>
<organism evidence="2 3">
    <name type="scientific">Nocardioides mangrovi</name>
    <dbReference type="NCBI Taxonomy" id="2874580"/>
    <lineage>
        <taxon>Bacteria</taxon>
        <taxon>Bacillati</taxon>
        <taxon>Actinomycetota</taxon>
        <taxon>Actinomycetes</taxon>
        <taxon>Propionibacteriales</taxon>
        <taxon>Nocardioidaceae</taxon>
        <taxon>Nocardioides</taxon>
    </lineage>
</organism>
<evidence type="ECO:0000256" key="1">
    <source>
        <dbReference type="SAM" id="MobiDB-lite"/>
    </source>
</evidence>